<accession>A0AAV2QAQ5</accession>
<feature type="non-terminal residue" evidence="3">
    <location>
        <position position="310"/>
    </location>
</feature>
<name>A0AAV2QAQ5_MEGNR</name>
<dbReference type="AlphaFoldDB" id="A0AAV2QAQ5"/>
<keyword evidence="1" id="KW-0862">Zinc</keyword>
<keyword evidence="1" id="KW-0479">Metal-binding</keyword>
<organism evidence="3 4">
    <name type="scientific">Meganyctiphanes norvegica</name>
    <name type="common">Northern krill</name>
    <name type="synonym">Thysanopoda norvegica</name>
    <dbReference type="NCBI Taxonomy" id="48144"/>
    <lineage>
        <taxon>Eukaryota</taxon>
        <taxon>Metazoa</taxon>
        <taxon>Ecdysozoa</taxon>
        <taxon>Arthropoda</taxon>
        <taxon>Crustacea</taxon>
        <taxon>Multicrustacea</taxon>
        <taxon>Malacostraca</taxon>
        <taxon>Eumalacostraca</taxon>
        <taxon>Eucarida</taxon>
        <taxon>Euphausiacea</taxon>
        <taxon>Euphausiidae</taxon>
        <taxon>Meganyctiphanes</taxon>
    </lineage>
</organism>
<gene>
    <name evidence="3" type="ORF">MNOR_LOCUS9370</name>
</gene>
<evidence type="ECO:0000256" key="1">
    <source>
        <dbReference type="PROSITE-ProRule" id="PRU00325"/>
    </source>
</evidence>
<dbReference type="InterPro" id="IPR007527">
    <property type="entry name" value="Znf_SWIM"/>
</dbReference>
<proteinExistence type="predicted"/>
<evidence type="ECO:0000259" key="2">
    <source>
        <dbReference type="PROSITE" id="PS50966"/>
    </source>
</evidence>
<protein>
    <recommendedName>
        <fullName evidence="2">SWIM-type domain-containing protein</fullName>
    </recommendedName>
</protein>
<evidence type="ECO:0000313" key="4">
    <source>
        <dbReference type="Proteomes" id="UP001497623"/>
    </source>
</evidence>
<comment type="caution">
    <text evidence="3">The sequence shown here is derived from an EMBL/GenBank/DDBJ whole genome shotgun (WGS) entry which is preliminary data.</text>
</comment>
<dbReference type="GO" id="GO:0008270">
    <property type="term" value="F:zinc ion binding"/>
    <property type="evidence" value="ECO:0007669"/>
    <property type="project" value="UniProtKB-KW"/>
</dbReference>
<dbReference type="Proteomes" id="UP001497623">
    <property type="component" value="Unassembled WGS sequence"/>
</dbReference>
<feature type="domain" description="SWIM-type" evidence="2">
    <location>
        <begin position="108"/>
        <end position="141"/>
    </location>
</feature>
<sequence length="310" mass="35758">MEETTDRLGQSFSPLEIQKLEAQARKIHMMQRMVGIYPAKNWHKINNRHRLGRDEYNATNVRHGTADNTWHVTSSDATEGSELVTHIVGTDIQCDCIDYPYDYICIECKICIHMYKCTCREDDEFPALICKHVHAVILYGEDFSQKSDIQKHCKTPHRTPGHKVPHSMIFRFDNVGVRRGSKRTLVPVSSASIKVDIDIDKAPSLSFAKLAEQERNRLKSGSITEQKVVFDHSLYMELEEDNIDECIPSSKKAKYEIPEQKVLRHESAKYEMPEKSVIKYESAKNEMPEKQMIKHESEPIIPECVIILKL</sequence>
<keyword evidence="1" id="KW-0863">Zinc-finger</keyword>
<dbReference type="PROSITE" id="PS50966">
    <property type="entry name" value="ZF_SWIM"/>
    <property type="match status" value="1"/>
</dbReference>
<evidence type="ECO:0000313" key="3">
    <source>
        <dbReference type="EMBL" id="CAL4073958.1"/>
    </source>
</evidence>
<reference evidence="3 4" key="1">
    <citation type="submission" date="2024-05" db="EMBL/GenBank/DDBJ databases">
        <authorList>
            <person name="Wallberg A."/>
        </authorList>
    </citation>
    <scope>NUCLEOTIDE SEQUENCE [LARGE SCALE GENOMIC DNA]</scope>
</reference>
<keyword evidence="4" id="KW-1185">Reference proteome</keyword>
<dbReference type="EMBL" id="CAXKWB010004520">
    <property type="protein sequence ID" value="CAL4073958.1"/>
    <property type="molecule type" value="Genomic_DNA"/>
</dbReference>